<sequence>MARKPKGMPEAVAAMMEAARAQEEAFAAGGGAQNPATPFSQDDAPAEDDGEPGTAPKKGSAVDMGVVEACAALDHSDTDNAERLLSHFGENLLVLSQEKSRKAAYAVWTGSHWDLGTGGQRALAMAQQLGGRIALEVRFIEATPAEKAAIDRGAEARKKPEEERTPAEKKRAKAAETAEGNLAKRRKRRMDHAVSSKNKGRLEAMLVCAAPHIMRQPEEFNADPLKVALAGHTLSFRRTTRQVRNPAFDDPDDGREDLPEFLATPDAELVVVKGHRRGDLITQVVPVEYDAKAACPGWLAFMEDKLPLEPVRRMVQVASGLGLIGLTVQKLFFHYGFGANGKSVYMEVLCRLLGEVAVTLPSESFIGEGKGAGAANPDMARLYGRRFLRVKELPEGEDLRENLVKDLTGGEHFTVRDLFEGYFDFKPVFTGHMSGNGYPRISGTDNGIWRRMAVVHWPKTIAEAEQREFEDVVTELMAERSGILNWLIEGVLIFLREGLVIPDAVRAKTQEYRDEMDRTSAFCAACVVPEPDGEVTAKDFYQAYVDYTVDQGGKPITLTAFGLIMKKKYQRVEGRIVVYRGVRLVGVPARSGAYPEGYGGPGT</sequence>
<evidence type="ECO:0000313" key="7">
    <source>
        <dbReference type="Proteomes" id="UP000182840"/>
    </source>
</evidence>
<name>A0A1L3SQ26_9HYPH</name>
<dbReference type="InterPro" id="IPR006500">
    <property type="entry name" value="Helicase_put_C_phage/plasmid"/>
</dbReference>
<dbReference type="EMBL" id="CP018171">
    <property type="protein sequence ID" value="APH71435.1"/>
    <property type="molecule type" value="Genomic_DNA"/>
</dbReference>
<protein>
    <submittedName>
        <fullName evidence="6">DNA primase</fullName>
    </submittedName>
</protein>
<dbReference type="SUPFAM" id="SSF52540">
    <property type="entry name" value="P-loop containing nucleoside triphosphate hydrolases"/>
    <property type="match status" value="1"/>
</dbReference>
<dbReference type="RefSeq" id="WP_072603090.1">
    <property type="nucleotide sequence ID" value="NZ_CP018171.1"/>
</dbReference>
<feature type="domain" description="SF3 helicase" evidence="5">
    <location>
        <begin position="309"/>
        <end position="470"/>
    </location>
</feature>
<dbReference type="Proteomes" id="UP000182840">
    <property type="component" value="Chromosome"/>
</dbReference>
<dbReference type="GO" id="GO:0005524">
    <property type="term" value="F:ATP binding"/>
    <property type="evidence" value="ECO:0007669"/>
    <property type="project" value="UniProtKB-KW"/>
</dbReference>
<reference evidence="7" key="1">
    <citation type="submission" date="2016-11" db="EMBL/GenBank/DDBJ databases">
        <title>Mesorhizobium oceanicum sp. nov., isolated from deep seawater in South China Sea.</title>
        <authorList>
            <person name="Fu G.-Y."/>
        </authorList>
    </citation>
    <scope>NUCLEOTIDE SEQUENCE [LARGE SCALE GENOMIC DNA]</scope>
    <source>
        <strain evidence="7">B7</strain>
    </source>
</reference>
<dbReference type="KEGG" id="meso:BSQ44_08685"/>
<keyword evidence="2" id="KW-0378">Hydrolase</keyword>
<dbReference type="AlphaFoldDB" id="A0A1L3SQ26"/>
<organism evidence="6 7">
    <name type="scientific">Aquibium oceanicum</name>
    <dbReference type="NCBI Taxonomy" id="1670800"/>
    <lineage>
        <taxon>Bacteria</taxon>
        <taxon>Pseudomonadati</taxon>
        <taxon>Pseudomonadota</taxon>
        <taxon>Alphaproteobacteria</taxon>
        <taxon>Hyphomicrobiales</taxon>
        <taxon>Phyllobacteriaceae</taxon>
        <taxon>Aquibium</taxon>
    </lineage>
</organism>
<evidence type="ECO:0000256" key="3">
    <source>
        <dbReference type="ARBA" id="ARBA00022840"/>
    </source>
</evidence>
<dbReference type="NCBIfam" id="TIGR01613">
    <property type="entry name" value="primase_Cterm"/>
    <property type="match status" value="1"/>
</dbReference>
<dbReference type="PANTHER" id="PTHR35372">
    <property type="entry name" value="ATP BINDING PROTEIN-RELATED"/>
    <property type="match status" value="1"/>
</dbReference>
<proteinExistence type="predicted"/>
<dbReference type="GO" id="GO:0016787">
    <property type="term" value="F:hydrolase activity"/>
    <property type="evidence" value="ECO:0007669"/>
    <property type="project" value="UniProtKB-KW"/>
</dbReference>
<dbReference type="InterPro" id="IPR014015">
    <property type="entry name" value="Helicase_SF3_DNA-vir"/>
</dbReference>
<dbReference type="PROSITE" id="PS51206">
    <property type="entry name" value="SF3_HELICASE_1"/>
    <property type="match status" value="1"/>
</dbReference>
<keyword evidence="7" id="KW-1185">Reference proteome</keyword>
<evidence type="ECO:0000313" key="6">
    <source>
        <dbReference type="EMBL" id="APH71435.1"/>
    </source>
</evidence>
<feature type="compositionally biased region" description="Basic and acidic residues" evidence="4">
    <location>
        <begin position="150"/>
        <end position="176"/>
    </location>
</feature>
<accession>A0A1L3SQ26</accession>
<evidence type="ECO:0000256" key="1">
    <source>
        <dbReference type="ARBA" id="ARBA00022741"/>
    </source>
</evidence>
<dbReference type="InterPro" id="IPR051620">
    <property type="entry name" value="ORF904-like_C"/>
</dbReference>
<feature type="region of interest" description="Disordered" evidence="4">
    <location>
        <begin position="150"/>
        <end position="196"/>
    </location>
</feature>
<dbReference type="OrthoDB" id="9763644at2"/>
<keyword evidence="3" id="KW-0067">ATP-binding</keyword>
<dbReference type="Gene3D" id="3.40.50.300">
    <property type="entry name" value="P-loop containing nucleotide triphosphate hydrolases"/>
    <property type="match status" value="1"/>
</dbReference>
<dbReference type="SMART" id="SM00885">
    <property type="entry name" value="D5_N"/>
    <property type="match status" value="1"/>
</dbReference>
<evidence type="ECO:0000256" key="2">
    <source>
        <dbReference type="ARBA" id="ARBA00022801"/>
    </source>
</evidence>
<evidence type="ECO:0000259" key="5">
    <source>
        <dbReference type="PROSITE" id="PS51206"/>
    </source>
</evidence>
<gene>
    <name evidence="6" type="ORF">BSQ44_08685</name>
</gene>
<dbReference type="InterPro" id="IPR014818">
    <property type="entry name" value="Phage/plasmid_primase_P4_C"/>
</dbReference>
<dbReference type="STRING" id="1670800.BSQ44_08685"/>
<feature type="region of interest" description="Disordered" evidence="4">
    <location>
        <begin position="23"/>
        <end position="60"/>
    </location>
</feature>
<dbReference type="InterPro" id="IPR027417">
    <property type="entry name" value="P-loop_NTPase"/>
</dbReference>
<dbReference type="Pfam" id="PF08706">
    <property type="entry name" value="D5_N"/>
    <property type="match status" value="1"/>
</dbReference>
<dbReference type="PANTHER" id="PTHR35372:SF2">
    <property type="entry name" value="SF3 HELICASE DOMAIN-CONTAINING PROTEIN"/>
    <property type="match status" value="1"/>
</dbReference>
<evidence type="ECO:0000256" key="4">
    <source>
        <dbReference type="SAM" id="MobiDB-lite"/>
    </source>
</evidence>
<keyword evidence="1" id="KW-0547">Nucleotide-binding</keyword>